<dbReference type="PANTHER" id="PTHR43712">
    <property type="entry name" value="PUTATIVE (AFU_ORTHOLOGUE AFUA_4G14580)-RELATED"/>
    <property type="match status" value="1"/>
</dbReference>
<dbReference type="EMBL" id="JMEE01000007">
    <property type="protein sequence ID" value="RWR02834.1"/>
    <property type="molecule type" value="Genomic_DNA"/>
</dbReference>
<dbReference type="Pfam" id="PF00891">
    <property type="entry name" value="Methyltransf_2"/>
    <property type="match status" value="1"/>
</dbReference>
<dbReference type="GO" id="GO:0046983">
    <property type="term" value="F:protein dimerization activity"/>
    <property type="evidence" value="ECO:0007669"/>
    <property type="project" value="InterPro"/>
</dbReference>
<dbReference type="InterPro" id="IPR001077">
    <property type="entry name" value="COMT_C"/>
</dbReference>
<evidence type="ECO:0000256" key="5">
    <source>
        <dbReference type="SAM" id="MobiDB-lite"/>
    </source>
</evidence>
<dbReference type="GO" id="GO:0032259">
    <property type="term" value="P:methylation"/>
    <property type="evidence" value="ECO:0007669"/>
    <property type="project" value="UniProtKB-KW"/>
</dbReference>
<evidence type="ECO:0000256" key="3">
    <source>
        <dbReference type="ARBA" id="ARBA00022691"/>
    </source>
</evidence>
<dbReference type="InterPro" id="IPR036388">
    <property type="entry name" value="WH-like_DNA-bd_sf"/>
</dbReference>
<keyword evidence="3" id="KW-0949">S-adenosyl-L-methionine</keyword>
<evidence type="ECO:0000256" key="4">
    <source>
        <dbReference type="PIRSR" id="PIRSR005739-1"/>
    </source>
</evidence>
<dbReference type="PIRSF" id="PIRSF005739">
    <property type="entry name" value="O-mtase"/>
    <property type="match status" value="1"/>
</dbReference>
<dbReference type="Proteomes" id="UP000288794">
    <property type="component" value="Unassembled WGS sequence"/>
</dbReference>
<dbReference type="AlphaFoldDB" id="A0A443IFI2"/>
<feature type="active site" description="Proton acceptor" evidence="4">
    <location>
        <position position="263"/>
    </location>
</feature>
<comment type="caution">
    <text evidence="8">The sequence shown here is derived from an EMBL/GenBank/DDBJ whole genome shotgun (WGS) entry which is preliminary data.</text>
</comment>
<organism evidence="8 9">
    <name type="scientific">[Pantoea] beijingensis</name>
    <dbReference type="NCBI Taxonomy" id="1324864"/>
    <lineage>
        <taxon>Bacteria</taxon>
        <taxon>Pseudomonadati</taxon>
        <taxon>Pseudomonadota</taxon>
        <taxon>Gammaproteobacteria</taxon>
        <taxon>Enterobacterales</taxon>
        <taxon>Erwiniaceae</taxon>
        <taxon>Erwinia</taxon>
    </lineage>
</organism>
<gene>
    <name evidence="8" type="ORF">ED28_05800</name>
</gene>
<dbReference type="Pfam" id="PF08100">
    <property type="entry name" value="Dimerisation"/>
    <property type="match status" value="1"/>
</dbReference>
<dbReference type="PANTHER" id="PTHR43712:SF2">
    <property type="entry name" value="O-METHYLTRANSFERASE CICE"/>
    <property type="match status" value="1"/>
</dbReference>
<evidence type="ECO:0000313" key="8">
    <source>
        <dbReference type="EMBL" id="RWR02834.1"/>
    </source>
</evidence>
<feature type="domain" description="O-methyltransferase dimerisation" evidence="7">
    <location>
        <begin position="42"/>
        <end position="106"/>
    </location>
</feature>
<dbReference type="InterPro" id="IPR012967">
    <property type="entry name" value="COMT_dimerisation"/>
</dbReference>
<feature type="region of interest" description="Disordered" evidence="5">
    <location>
        <begin position="1"/>
        <end position="22"/>
    </location>
</feature>
<feature type="compositionally biased region" description="Polar residues" evidence="5">
    <location>
        <begin position="10"/>
        <end position="22"/>
    </location>
</feature>
<evidence type="ECO:0000256" key="1">
    <source>
        <dbReference type="ARBA" id="ARBA00022603"/>
    </source>
</evidence>
<dbReference type="InterPro" id="IPR029063">
    <property type="entry name" value="SAM-dependent_MTases_sf"/>
</dbReference>
<dbReference type="GO" id="GO:0008171">
    <property type="term" value="F:O-methyltransferase activity"/>
    <property type="evidence" value="ECO:0007669"/>
    <property type="project" value="InterPro"/>
</dbReference>
<evidence type="ECO:0000259" key="7">
    <source>
        <dbReference type="Pfam" id="PF08100"/>
    </source>
</evidence>
<evidence type="ECO:0000313" key="9">
    <source>
        <dbReference type="Proteomes" id="UP000288794"/>
    </source>
</evidence>
<dbReference type="Gene3D" id="1.10.10.10">
    <property type="entry name" value="Winged helix-like DNA-binding domain superfamily/Winged helix DNA-binding domain"/>
    <property type="match status" value="1"/>
</dbReference>
<keyword evidence="1" id="KW-0489">Methyltransferase</keyword>
<reference evidence="8 9" key="1">
    <citation type="submission" date="2014-04" db="EMBL/GenBank/DDBJ databases">
        <title>Draft genome sequence of Pantoea beijingensis strain LMG 27579, an emerging pathogen to Pleurotus eryngii with potential industrial application.</title>
        <authorList>
            <person name="Xu F."/>
            <person name="Liu Y."/>
            <person name="Wang S."/>
            <person name="Yin Y."/>
            <person name="Ma Y."/>
            <person name="Zhao S."/>
            <person name="Rong C."/>
        </authorList>
    </citation>
    <scope>NUCLEOTIDE SEQUENCE [LARGE SCALE GENOMIC DNA]</scope>
    <source>
        <strain evidence="8 9">LMG 27579</strain>
    </source>
</reference>
<protein>
    <submittedName>
        <fullName evidence="8">Uncharacterized protein</fullName>
    </submittedName>
</protein>
<dbReference type="Gene3D" id="3.40.50.150">
    <property type="entry name" value="Vaccinia Virus protein VP39"/>
    <property type="match status" value="1"/>
</dbReference>
<dbReference type="InterPro" id="IPR036390">
    <property type="entry name" value="WH_DNA-bd_sf"/>
</dbReference>
<keyword evidence="9" id="KW-1185">Reference proteome</keyword>
<keyword evidence="2" id="KW-0808">Transferase</keyword>
<dbReference type="SUPFAM" id="SSF46785">
    <property type="entry name" value="Winged helix' DNA-binding domain"/>
    <property type="match status" value="1"/>
</dbReference>
<feature type="domain" description="O-methyltransferase C-terminal" evidence="6">
    <location>
        <begin position="130"/>
        <end position="331"/>
    </location>
</feature>
<evidence type="ECO:0000256" key="2">
    <source>
        <dbReference type="ARBA" id="ARBA00022679"/>
    </source>
</evidence>
<dbReference type="PROSITE" id="PS51683">
    <property type="entry name" value="SAM_OMT_II"/>
    <property type="match status" value="1"/>
</dbReference>
<name>A0A443IFI2_9GAMM</name>
<accession>A0A443IFI2</accession>
<dbReference type="InterPro" id="IPR016461">
    <property type="entry name" value="COMT-like"/>
</dbReference>
<dbReference type="RefSeq" id="WP_128176112.1">
    <property type="nucleotide sequence ID" value="NZ_CP071409.1"/>
</dbReference>
<sequence>MNDTLIKHAATNSKQPFTDPMNSTPRNQLLSMLGMQSLLVHSITAAARLKLADIIGEQTLDLNTLAQQSECRPEALRRLLRALSSCGLFFETVEGYSNTPLSAMLKTDLPDSLNGWASFMGAEQMNRCFEQLDVALKHDGPVFDKIYGQPFFSYLAQDEKTRKTFASAMTSYSASGIEDALAAFDFSHAGKLFDIGSGLGTFLSGILDANPQLEGTIFDLPEVIAEVEQQATPRNPRLSCQSGNFFTHIPGGSDTYILRHILHDWSDEQALQILRHCRKAMHNDGQLLIFEHLLTSTNQPDYAKFLDLVMLTFLNGRERSELEYRQLLAQADLHIERVVKTPGFHTLLVVKPL</sequence>
<dbReference type="SUPFAM" id="SSF53335">
    <property type="entry name" value="S-adenosyl-L-methionine-dependent methyltransferases"/>
    <property type="match status" value="1"/>
</dbReference>
<evidence type="ECO:0000259" key="6">
    <source>
        <dbReference type="Pfam" id="PF00891"/>
    </source>
</evidence>
<proteinExistence type="predicted"/>